<gene>
    <name evidence="2" type="ORF">GCM10022405_07220</name>
</gene>
<organism evidence="2 3">
    <name type="scientific">Gibbsiella dentisursi</name>
    <dbReference type="NCBI Taxonomy" id="796890"/>
    <lineage>
        <taxon>Bacteria</taxon>
        <taxon>Pseudomonadati</taxon>
        <taxon>Pseudomonadota</taxon>
        <taxon>Gammaproteobacteria</taxon>
        <taxon>Enterobacterales</taxon>
        <taxon>Yersiniaceae</taxon>
        <taxon>Gibbsiella</taxon>
    </lineage>
</organism>
<keyword evidence="3" id="KW-1185">Reference proteome</keyword>
<keyword evidence="1" id="KW-0812">Transmembrane</keyword>
<keyword evidence="1" id="KW-0472">Membrane</keyword>
<evidence type="ECO:0000313" key="3">
    <source>
        <dbReference type="Proteomes" id="UP001499994"/>
    </source>
</evidence>
<evidence type="ECO:0000256" key="1">
    <source>
        <dbReference type="SAM" id="Phobius"/>
    </source>
</evidence>
<proteinExistence type="predicted"/>
<accession>A0ABP7KPY1</accession>
<protein>
    <recommendedName>
        <fullName evidence="4">Haloacid dehalogenase-like hydrolase</fullName>
    </recommendedName>
</protein>
<comment type="caution">
    <text evidence="2">The sequence shown here is derived from an EMBL/GenBank/DDBJ whole genome shotgun (WGS) entry which is preliminary data.</text>
</comment>
<dbReference type="EMBL" id="BAABDG010000002">
    <property type="protein sequence ID" value="GAA3884385.1"/>
    <property type="molecule type" value="Genomic_DNA"/>
</dbReference>
<evidence type="ECO:0008006" key="4">
    <source>
        <dbReference type="Google" id="ProtNLM"/>
    </source>
</evidence>
<sequence length="202" mass="23638">MKKVVYDLDGTIIKFNTFRCWLIISLLISIVFLRVFFLFYFLKFVYLRKERVLNRITFKAAVLKLQVNSIFWNTIGNLYGKLLAVLFVRKELIQLDSLVERCLATAAPSIYILPFSKQLKVFNHVISSHFSDSGEFIETLNNEKKRFVMATFSSSPDIFYTDHYDDIPLAKACKYTYLVSPNKLTIDVFSQEMKKECYSIVK</sequence>
<evidence type="ECO:0000313" key="2">
    <source>
        <dbReference type="EMBL" id="GAA3884385.1"/>
    </source>
</evidence>
<feature type="transmembrane region" description="Helical" evidence="1">
    <location>
        <begin position="21"/>
        <end position="42"/>
    </location>
</feature>
<keyword evidence="1" id="KW-1133">Transmembrane helix</keyword>
<name>A0ABP7KPY1_9GAMM</name>
<dbReference type="SUPFAM" id="SSF56784">
    <property type="entry name" value="HAD-like"/>
    <property type="match status" value="1"/>
</dbReference>
<dbReference type="InterPro" id="IPR036412">
    <property type="entry name" value="HAD-like_sf"/>
</dbReference>
<reference evidence="3" key="1">
    <citation type="journal article" date="2019" name="Int. J. Syst. Evol. Microbiol.">
        <title>The Global Catalogue of Microorganisms (GCM) 10K type strain sequencing project: providing services to taxonomists for standard genome sequencing and annotation.</title>
        <authorList>
            <consortium name="The Broad Institute Genomics Platform"/>
            <consortium name="The Broad Institute Genome Sequencing Center for Infectious Disease"/>
            <person name="Wu L."/>
            <person name="Ma J."/>
        </authorList>
    </citation>
    <scope>NUCLEOTIDE SEQUENCE [LARGE SCALE GENOMIC DNA]</scope>
    <source>
        <strain evidence="3">JCM 17201</strain>
    </source>
</reference>
<dbReference type="Proteomes" id="UP001499994">
    <property type="component" value="Unassembled WGS sequence"/>
</dbReference>
<dbReference type="RefSeq" id="WP_346079220.1">
    <property type="nucleotide sequence ID" value="NZ_BAABDG010000002.1"/>
</dbReference>